<dbReference type="EMBL" id="JAFREL020000001">
    <property type="protein sequence ID" value="MEO1770170.1"/>
    <property type="molecule type" value="Genomic_DNA"/>
</dbReference>
<name>A0ABV0ENI3_9ENTE</name>
<proteinExistence type="predicted"/>
<organism evidence="4 5">
    <name type="scientific">Candidatus Enterococcus ferrettii</name>
    <dbReference type="NCBI Taxonomy" id="2815324"/>
    <lineage>
        <taxon>Bacteria</taxon>
        <taxon>Bacillati</taxon>
        <taxon>Bacillota</taxon>
        <taxon>Bacilli</taxon>
        <taxon>Lactobacillales</taxon>
        <taxon>Enterococcaceae</taxon>
        <taxon>Enterococcus</taxon>
    </lineage>
</organism>
<feature type="domain" description="HTH deoR-type" evidence="3">
    <location>
        <begin position="17"/>
        <end position="54"/>
    </location>
</feature>
<dbReference type="RefSeq" id="WP_207703634.1">
    <property type="nucleotide sequence ID" value="NZ_JAFREL020000001.1"/>
</dbReference>
<evidence type="ECO:0000313" key="4">
    <source>
        <dbReference type="EMBL" id="MEO1770170.1"/>
    </source>
</evidence>
<accession>A0ABV0ENI3</accession>
<reference evidence="4 5" key="2">
    <citation type="submission" date="2024-02" db="EMBL/GenBank/DDBJ databases">
        <title>The Genome Sequence of Enterococcus sp. DIV0159.</title>
        <authorList>
            <person name="Earl A."/>
            <person name="Manson A."/>
            <person name="Gilmore M."/>
            <person name="Sanders J."/>
            <person name="Shea T."/>
            <person name="Howe W."/>
            <person name="Livny J."/>
            <person name="Cuomo C."/>
            <person name="Neafsey D."/>
            <person name="Birren B."/>
        </authorList>
    </citation>
    <scope>NUCLEOTIDE SEQUENCE [LARGE SCALE GENOMIC DNA]</scope>
    <source>
        <strain evidence="4 5">665A</strain>
    </source>
</reference>
<evidence type="ECO:0000259" key="3">
    <source>
        <dbReference type="Pfam" id="PF08220"/>
    </source>
</evidence>
<dbReference type="Pfam" id="PF08220">
    <property type="entry name" value="HTH_DeoR"/>
    <property type="match status" value="1"/>
</dbReference>
<evidence type="ECO:0000313" key="5">
    <source>
        <dbReference type="Proteomes" id="UP000664357"/>
    </source>
</evidence>
<evidence type="ECO:0000256" key="2">
    <source>
        <dbReference type="ARBA" id="ARBA00023163"/>
    </source>
</evidence>
<keyword evidence="1" id="KW-0805">Transcription regulation</keyword>
<gene>
    <name evidence="4" type="ORF">JZO67_002121</name>
</gene>
<evidence type="ECO:0000256" key="1">
    <source>
        <dbReference type="ARBA" id="ARBA00023015"/>
    </source>
</evidence>
<dbReference type="Proteomes" id="UP000664357">
    <property type="component" value="Unassembled WGS sequence"/>
</dbReference>
<keyword evidence="5" id="KW-1185">Reference proteome</keyword>
<dbReference type="InterPro" id="IPR001034">
    <property type="entry name" value="DeoR_HTH"/>
</dbReference>
<protein>
    <recommendedName>
        <fullName evidence="3">HTH deoR-type domain-containing protein</fullName>
    </recommendedName>
</protein>
<sequence>MFWSHITDKKTQHYLQLLSLLRKRTYTLEELTIELEISEKTLRRDLAYLQKNYRLSIHTKKNTVWNNPQKFSECYKDLLKKSKQFNLFCDALWQRPLEANRWEIQKLNESLLPYTMSISYKTHRLRAPQALLFKLQLRYLQEFDPETIGLTFPEYWEQLSVPAVSHLAIQKWQQLIVETEAFDAFVKAIQPSKELSCLLYFEYQKLNPFRQQRFYESHQRGETFLYQNACKITQSLMHYLDISVEFTTILRIRFFYVLLDLHIGIPVTYFSGSQRPPRIQNHLIEVSKQIKRAWFYFDNWTFLDVSLLLCSILKRIYPVSIGQPIFSLGLQLSGSIEESKQLCNKLNQAIQFSYPIAFFPARSQAITYDLLIIEGPPAYEDKPNETVYIEDPSFGDLIQLAVRYFPSKKGDTVFTIP</sequence>
<comment type="caution">
    <text evidence="4">The sequence shown here is derived from an EMBL/GenBank/DDBJ whole genome shotgun (WGS) entry which is preliminary data.</text>
</comment>
<reference evidence="4 5" key="1">
    <citation type="submission" date="2021-03" db="EMBL/GenBank/DDBJ databases">
        <authorList>
            <person name="Gilmore M.S."/>
            <person name="Schwartzman J."/>
            <person name="Van Tyne D."/>
            <person name="Martin M."/>
            <person name="Earl A.M."/>
            <person name="Manson A.L."/>
            <person name="Straub T."/>
            <person name="Salamzade R."/>
            <person name="Saavedra J."/>
            <person name="Lebreton F."/>
            <person name="Prichula J."/>
            <person name="Schaufler K."/>
            <person name="Gaca A."/>
            <person name="Sgardioli B."/>
            <person name="Wagenaar J."/>
            <person name="Strong T."/>
        </authorList>
    </citation>
    <scope>NUCLEOTIDE SEQUENCE [LARGE SCALE GENOMIC DNA]</scope>
    <source>
        <strain evidence="4 5">665A</strain>
    </source>
</reference>
<keyword evidence="2" id="KW-0804">Transcription</keyword>